<dbReference type="InterPro" id="IPR004821">
    <property type="entry name" value="Cyt_trans-like"/>
</dbReference>
<keyword evidence="6 7" id="KW-0173">Coenzyme A biosynthesis</keyword>
<feature type="domain" description="Cytidyltransferase-like" evidence="8">
    <location>
        <begin position="5"/>
        <end position="139"/>
    </location>
</feature>
<evidence type="ECO:0000256" key="2">
    <source>
        <dbReference type="ARBA" id="ARBA00022679"/>
    </source>
</evidence>
<sequence length="152" mass="17551">MPRVVVGGTFECLHDGHRELLKKAFELAGNEEVHIGLTSNEMANMRPRKIPDYSIRKEKIIRYIHQITVCQKYTIIELNDPYGKTLEEDYDYIVVSPETYPVALKINKLRAEKNLKDINIVKIDYVLADDQIRISSTRIVLGEIDIHGRLKS</sequence>
<keyword evidence="3 7" id="KW-0548">Nucleotidyltransferase</keyword>
<comment type="function">
    <text evidence="7">Reversibly transfers an adenylyl group from ATP to 4'-phosphopantetheine, yielding dephospho-CoA (dPCoA) and pyrophosphate.</text>
</comment>
<evidence type="ECO:0000256" key="1">
    <source>
        <dbReference type="ARBA" id="ARBA00022490"/>
    </source>
</evidence>
<dbReference type="STRING" id="867904.Metho_2286"/>
<dbReference type="GO" id="GO:0005524">
    <property type="term" value="F:ATP binding"/>
    <property type="evidence" value="ECO:0007669"/>
    <property type="project" value="UniProtKB-KW"/>
</dbReference>
<keyword evidence="2 7" id="KW-0808">Transferase</keyword>
<evidence type="ECO:0000256" key="5">
    <source>
        <dbReference type="ARBA" id="ARBA00022840"/>
    </source>
</evidence>
<organism evidence="9 10">
    <name type="scientific">Methanomethylovorans hollandica (strain DSM 15978 / NBRC 107637 / DMS1)</name>
    <dbReference type="NCBI Taxonomy" id="867904"/>
    <lineage>
        <taxon>Archaea</taxon>
        <taxon>Methanobacteriati</taxon>
        <taxon>Methanobacteriota</taxon>
        <taxon>Stenosarchaea group</taxon>
        <taxon>Methanomicrobia</taxon>
        <taxon>Methanosarcinales</taxon>
        <taxon>Methanosarcinaceae</taxon>
        <taxon>Methanomethylovorans</taxon>
    </lineage>
</organism>
<dbReference type="NCBIfam" id="NF001985">
    <property type="entry name" value="PRK00777.1"/>
    <property type="match status" value="1"/>
</dbReference>
<evidence type="ECO:0000313" key="10">
    <source>
        <dbReference type="Proteomes" id="UP000010866"/>
    </source>
</evidence>
<dbReference type="EMBL" id="CP003362">
    <property type="protein sequence ID" value="AGB50445.1"/>
    <property type="molecule type" value="Genomic_DNA"/>
</dbReference>
<dbReference type="OrthoDB" id="53228at2157"/>
<evidence type="ECO:0000313" key="9">
    <source>
        <dbReference type="EMBL" id="AGB50445.1"/>
    </source>
</evidence>
<dbReference type="Gene3D" id="3.40.50.620">
    <property type="entry name" value="HUPs"/>
    <property type="match status" value="1"/>
</dbReference>
<comment type="catalytic activity">
    <reaction evidence="7">
        <text>(R)-4'-phosphopantetheine + ATP + H(+) = 3'-dephospho-CoA + diphosphate</text>
        <dbReference type="Rhea" id="RHEA:19801"/>
        <dbReference type="ChEBI" id="CHEBI:15378"/>
        <dbReference type="ChEBI" id="CHEBI:30616"/>
        <dbReference type="ChEBI" id="CHEBI:33019"/>
        <dbReference type="ChEBI" id="CHEBI:57328"/>
        <dbReference type="ChEBI" id="CHEBI:61723"/>
        <dbReference type="EC" id="2.7.7.3"/>
    </reaction>
</comment>
<keyword evidence="5 7" id="KW-0067">ATP-binding</keyword>
<accession>L0L0H5</accession>
<dbReference type="GO" id="GO:0004595">
    <property type="term" value="F:pantetheine-phosphate adenylyltransferase activity"/>
    <property type="evidence" value="ECO:0007669"/>
    <property type="project" value="UniProtKB-UniRule"/>
</dbReference>
<dbReference type="SUPFAM" id="SSF52374">
    <property type="entry name" value="Nucleotidylyl transferase"/>
    <property type="match status" value="1"/>
</dbReference>
<evidence type="ECO:0000259" key="8">
    <source>
        <dbReference type="Pfam" id="PF01467"/>
    </source>
</evidence>
<dbReference type="Pfam" id="PF01467">
    <property type="entry name" value="CTP_transf_like"/>
    <property type="match status" value="1"/>
</dbReference>
<comment type="similarity">
    <text evidence="7">Belongs to the eukaryotic CoaD family.</text>
</comment>
<gene>
    <name evidence="7" type="primary">coaD</name>
    <name evidence="9" type="ordered locus">Metho_2286</name>
</gene>
<dbReference type="EC" id="2.7.7.3" evidence="7"/>
<dbReference type="HOGENOM" id="CLU_035272_5_0_2"/>
<evidence type="ECO:0000256" key="7">
    <source>
        <dbReference type="HAMAP-Rule" id="MF_00647"/>
    </source>
</evidence>
<dbReference type="NCBIfam" id="TIGR00125">
    <property type="entry name" value="cyt_tran_rel"/>
    <property type="match status" value="1"/>
</dbReference>
<comment type="subcellular location">
    <subcellularLocation>
        <location evidence="7">Cytoplasm</location>
    </subcellularLocation>
</comment>
<dbReference type="Proteomes" id="UP000010866">
    <property type="component" value="Chromosome"/>
</dbReference>
<dbReference type="RefSeq" id="WP_015325610.1">
    <property type="nucleotide sequence ID" value="NC_019977.1"/>
</dbReference>
<reference evidence="10" key="1">
    <citation type="submission" date="2012-02" db="EMBL/GenBank/DDBJ databases">
        <title>Complete sequence of chromosome of Methanomethylovorans hollandica DSM 15978.</title>
        <authorList>
            <person name="Lucas S."/>
            <person name="Copeland A."/>
            <person name="Lapidus A."/>
            <person name="Glavina del Rio T."/>
            <person name="Dalin E."/>
            <person name="Tice H."/>
            <person name="Bruce D."/>
            <person name="Goodwin L."/>
            <person name="Pitluck S."/>
            <person name="Peters L."/>
            <person name="Mikhailova N."/>
            <person name="Held B."/>
            <person name="Kyrpides N."/>
            <person name="Mavromatis K."/>
            <person name="Ivanova N."/>
            <person name="Brettin T."/>
            <person name="Detter J.C."/>
            <person name="Han C."/>
            <person name="Larimer F."/>
            <person name="Land M."/>
            <person name="Hauser L."/>
            <person name="Markowitz V."/>
            <person name="Cheng J.-F."/>
            <person name="Hugenholtz P."/>
            <person name="Woyke T."/>
            <person name="Wu D."/>
            <person name="Spring S."/>
            <person name="Schroeder M."/>
            <person name="Brambilla E."/>
            <person name="Klenk H.-P."/>
            <person name="Eisen J.A."/>
        </authorList>
    </citation>
    <scope>NUCLEOTIDE SEQUENCE [LARGE SCALE GENOMIC DNA]</scope>
    <source>
        <strain evidence="10">DSM 15978 / NBRC 107637 / DMS1</strain>
    </source>
</reference>
<dbReference type="KEGG" id="mhz:Metho_2286"/>
<dbReference type="GeneID" id="14408364"/>
<dbReference type="AlphaFoldDB" id="L0L0H5"/>
<dbReference type="GO" id="GO:0005737">
    <property type="term" value="C:cytoplasm"/>
    <property type="evidence" value="ECO:0007669"/>
    <property type="project" value="UniProtKB-SubCell"/>
</dbReference>
<evidence type="ECO:0000256" key="6">
    <source>
        <dbReference type="ARBA" id="ARBA00022993"/>
    </source>
</evidence>
<proteinExistence type="inferred from homology"/>
<evidence type="ECO:0000256" key="4">
    <source>
        <dbReference type="ARBA" id="ARBA00022741"/>
    </source>
</evidence>
<keyword evidence="4 7" id="KW-0547">Nucleotide-binding</keyword>
<dbReference type="GO" id="GO:0015937">
    <property type="term" value="P:coenzyme A biosynthetic process"/>
    <property type="evidence" value="ECO:0007669"/>
    <property type="project" value="UniProtKB-UniRule"/>
</dbReference>
<name>L0L0H5_METHD</name>
<keyword evidence="10" id="KW-1185">Reference proteome</keyword>
<dbReference type="InterPro" id="IPR023540">
    <property type="entry name" value="PPAT_arch"/>
</dbReference>
<keyword evidence="1 7" id="KW-0963">Cytoplasm</keyword>
<protein>
    <recommendedName>
        <fullName evidence="7">Phosphopantetheine adenylyltransferase</fullName>
        <ecNumber evidence="7">2.7.7.3</ecNumber>
    </recommendedName>
    <alternativeName>
        <fullName evidence="7">Dephospho-CoA pyrophosphorylase</fullName>
    </alternativeName>
    <alternativeName>
        <fullName evidence="7">Pantetheine-phosphate adenylyltransferase</fullName>
        <shortName evidence="7">PPAT</shortName>
    </alternativeName>
</protein>
<dbReference type="HAMAP" id="MF_00647">
    <property type="entry name" value="PPAT_arch"/>
    <property type="match status" value="1"/>
</dbReference>
<comment type="pathway">
    <text evidence="7">Cofactor biosynthesis; coenzyme A biosynthesis.</text>
</comment>
<evidence type="ECO:0000256" key="3">
    <source>
        <dbReference type="ARBA" id="ARBA00022695"/>
    </source>
</evidence>
<dbReference type="UniPathway" id="UPA00241"/>
<dbReference type="InterPro" id="IPR014729">
    <property type="entry name" value="Rossmann-like_a/b/a_fold"/>
</dbReference>